<dbReference type="OrthoDB" id="60860at2759"/>
<accession>A0A0C9R2L2</accession>
<protein>
    <submittedName>
        <fullName evidence="4">Apoptosis regulatory protein Siva</fullName>
    </submittedName>
    <submittedName>
        <fullName evidence="2">Siva1 protein</fullName>
    </submittedName>
</protein>
<dbReference type="PANTHER" id="PTHR14365">
    <property type="entry name" value="APOPTOSIS REGULATORY PROTEIN SIVA"/>
    <property type="match status" value="1"/>
</dbReference>
<dbReference type="Pfam" id="PF05458">
    <property type="entry name" value="Siva"/>
    <property type="match status" value="1"/>
</dbReference>
<organism evidence="2">
    <name type="scientific">Fopius arisanus</name>
    <dbReference type="NCBI Taxonomy" id="64838"/>
    <lineage>
        <taxon>Eukaryota</taxon>
        <taxon>Metazoa</taxon>
        <taxon>Ecdysozoa</taxon>
        <taxon>Arthropoda</taxon>
        <taxon>Hexapoda</taxon>
        <taxon>Insecta</taxon>
        <taxon>Pterygota</taxon>
        <taxon>Neoptera</taxon>
        <taxon>Endopterygota</taxon>
        <taxon>Hymenoptera</taxon>
        <taxon>Apocrita</taxon>
        <taxon>Ichneumonoidea</taxon>
        <taxon>Braconidae</taxon>
        <taxon>Opiinae</taxon>
        <taxon>Fopius</taxon>
    </lineage>
</organism>
<evidence type="ECO:0000256" key="1">
    <source>
        <dbReference type="SAM" id="MobiDB-lite"/>
    </source>
</evidence>
<dbReference type="EMBL" id="GBYB01007077">
    <property type="protein sequence ID" value="JAG76844.1"/>
    <property type="molecule type" value="Transcribed_RNA"/>
</dbReference>
<dbReference type="KEGG" id="fas:105271801"/>
<evidence type="ECO:0000313" key="4">
    <source>
        <dbReference type="RefSeq" id="XP_011311863.1"/>
    </source>
</evidence>
<dbReference type="PANTHER" id="PTHR14365:SF1">
    <property type="entry name" value="APOPTOSIS REGULATORY PROTEIN SIVA"/>
    <property type="match status" value="1"/>
</dbReference>
<dbReference type="InterPro" id="IPR022773">
    <property type="entry name" value="Siva"/>
</dbReference>
<feature type="region of interest" description="Disordered" evidence="1">
    <location>
        <begin position="51"/>
        <end position="73"/>
    </location>
</feature>
<proteinExistence type="predicted"/>
<reference evidence="4" key="2">
    <citation type="submission" date="2025-04" db="UniProtKB">
        <authorList>
            <consortium name="RefSeq"/>
        </authorList>
    </citation>
    <scope>IDENTIFICATION</scope>
    <source>
        <strain evidence="4">USDA-PBARC FA_bdor</strain>
        <tissue evidence="4">Whole organism</tissue>
    </source>
</reference>
<evidence type="ECO:0000313" key="3">
    <source>
        <dbReference type="Proteomes" id="UP000694866"/>
    </source>
</evidence>
<dbReference type="Proteomes" id="UP000694866">
    <property type="component" value="Unplaced"/>
</dbReference>
<reference evidence="2" key="1">
    <citation type="submission" date="2015-01" db="EMBL/GenBank/DDBJ databases">
        <title>Transcriptome Assembly of Fopius arisanus.</title>
        <authorList>
            <person name="Geib S."/>
        </authorList>
    </citation>
    <scope>NUCLEOTIDE SEQUENCE</scope>
</reference>
<gene>
    <name evidence="2" type="primary">Siva1</name>
    <name evidence="4" type="synonym">LOC105271801</name>
    <name evidence="2" type="ORF">g.57745</name>
</gene>
<dbReference type="GeneID" id="105271801"/>
<dbReference type="AlphaFoldDB" id="A0A0C9R2L2"/>
<accession>A0A9R1TMX7</accession>
<dbReference type="RefSeq" id="XP_011311863.1">
    <property type="nucleotide sequence ID" value="XM_011313561.1"/>
</dbReference>
<dbReference type="GO" id="GO:0097191">
    <property type="term" value="P:extrinsic apoptotic signaling pathway"/>
    <property type="evidence" value="ECO:0007669"/>
    <property type="project" value="TreeGrafter"/>
</dbReference>
<keyword evidence="3" id="KW-1185">Reference proteome</keyword>
<dbReference type="GO" id="GO:0005175">
    <property type="term" value="F:CD27 receptor binding"/>
    <property type="evidence" value="ECO:0007669"/>
    <property type="project" value="TreeGrafter"/>
</dbReference>
<name>A0A0C9R2L2_9HYME</name>
<evidence type="ECO:0000313" key="2">
    <source>
        <dbReference type="EMBL" id="JAG76844.1"/>
    </source>
</evidence>
<sequence>MSSKRICPFDGDLTPQMKVHVGLKETTDDAQRNEEMKKIYERTLQLLRNGSQKSIGKGPEDHQNRSSTGYHFEPPRLKQMVMNDKLGLEQSKKIILPQAQQTCSSCKELRVFELNRCFHCIEFYCPYCLNQCTKCLEQFCSKCSFTIYEGDEHVECLNCYQ</sequence>